<sequence>MTRLLIALVCAAFLAGCANIPDRTLPKVVVDATADEPRPIGKPAPGLDPFTLVQQFVYNAGNPDAARTYLTDEARPNWKGSDEPTIVEDEFKTVPQSVQEGRDTANEQVVVLTANAVGRLKADNSFVPSVQSVEYRVIVKRQDGQWRISVPPSAVLIAESDFDASYRRVNLEFFDPEQRVMVPDPRYVAIEPREGLYGRVVGLLLGGPSEAIQGAVRSQLEGLGLSTNVVQEPDGAILVNLTRVDKSNEDRERMAAQIVLSLKTVTTSVVRLRSEGSPLVPTKEDWRPSDVGSYDALTRLKPDLLGLMVSGGKLLSLRDGKPVDGPSGSGAYDILSAAQSLDGSHLAVVQRSETGARLRVGRTNADLPEVSLSPTATLTRPTWLFGGTDNGGPNEVWTVQDGAFVVRVVRTASGTWEDFPVDASELTRNGGTITQLRLSRDGARVAAVVNGEVKVAAVVRKNDAVAISAARTLQGGVVKNVIGLDWLDRLTVIAATEQPAMPVASLPIDGLTYTQYNKTNLTPPITAITAAPSRSVIVTDGSGMWSTQEAGKVWQAQQPGQGRGAVPFYPG</sequence>
<feature type="signal peptide" evidence="1">
    <location>
        <begin position="1"/>
        <end position="20"/>
    </location>
</feature>
<keyword evidence="5" id="KW-1185">Reference proteome</keyword>
<name>A0A1G6SY44_9PSEU</name>
<dbReference type="Pfam" id="PF10647">
    <property type="entry name" value="Gmad1"/>
    <property type="match status" value="1"/>
</dbReference>
<dbReference type="AlphaFoldDB" id="A0A1G6SY44"/>
<evidence type="ECO:0000259" key="2">
    <source>
        <dbReference type="Pfam" id="PF10647"/>
    </source>
</evidence>
<dbReference type="STRING" id="1271860.SAMN05216174_108247"/>
<dbReference type="InterPro" id="IPR059026">
    <property type="entry name" value="LpqB_N"/>
</dbReference>
<dbReference type="OrthoDB" id="3226781at2"/>
<dbReference type="Proteomes" id="UP000199501">
    <property type="component" value="Unassembled WGS sequence"/>
</dbReference>
<accession>A0A1G6SY44</accession>
<feature type="domain" description="Lipoprotein LpqB N-terminal" evidence="3">
    <location>
        <begin position="42"/>
        <end position="163"/>
    </location>
</feature>
<protein>
    <submittedName>
        <fullName evidence="4">Sporulation and spore germination</fullName>
    </submittedName>
</protein>
<proteinExistence type="predicted"/>
<gene>
    <name evidence="4" type="ORF">SAMN05216174_108247</name>
</gene>
<reference evidence="5" key="1">
    <citation type="submission" date="2016-10" db="EMBL/GenBank/DDBJ databases">
        <authorList>
            <person name="Varghese N."/>
            <person name="Submissions S."/>
        </authorList>
    </citation>
    <scope>NUCLEOTIDE SEQUENCE [LARGE SCALE GENOMIC DNA]</scope>
    <source>
        <strain evidence="5">IBRC-M 10403</strain>
    </source>
</reference>
<evidence type="ECO:0000259" key="3">
    <source>
        <dbReference type="Pfam" id="PF25976"/>
    </source>
</evidence>
<keyword evidence="1" id="KW-0732">Signal</keyword>
<evidence type="ECO:0000313" key="5">
    <source>
        <dbReference type="Proteomes" id="UP000199501"/>
    </source>
</evidence>
<dbReference type="EMBL" id="FMZZ01000008">
    <property type="protein sequence ID" value="SDD21713.1"/>
    <property type="molecule type" value="Genomic_DNA"/>
</dbReference>
<feature type="chain" id="PRO_5011500516" evidence="1">
    <location>
        <begin position="21"/>
        <end position="571"/>
    </location>
</feature>
<evidence type="ECO:0000313" key="4">
    <source>
        <dbReference type="EMBL" id="SDD21713.1"/>
    </source>
</evidence>
<organism evidence="4 5">
    <name type="scientific">Actinokineospora iranica</name>
    <dbReference type="NCBI Taxonomy" id="1271860"/>
    <lineage>
        <taxon>Bacteria</taxon>
        <taxon>Bacillati</taxon>
        <taxon>Actinomycetota</taxon>
        <taxon>Actinomycetes</taxon>
        <taxon>Pseudonocardiales</taxon>
        <taxon>Pseudonocardiaceae</taxon>
        <taxon>Actinokineospora</taxon>
    </lineage>
</organism>
<dbReference type="PROSITE" id="PS51257">
    <property type="entry name" value="PROKAR_LIPOPROTEIN"/>
    <property type="match status" value="1"/>
</dbReference>
<feature type="domain" description="Lipoprotein LpqB C-terminal" evidence="2">
    <location>
        <begin position="315"/>
        <end position="570"/>
    </location>
</feature>
<dbReference type="RefSeq" id="WP_091452242.1">
    <property type="nucleotide sequence ID" value="NZ_FMZZ01000008.1"/>
</dbReference>
<evidence type="ECO:0000256" key="1">
    <source>
        <dbReference type="SAM" id="SignalP"/>
    </source>
</evidence>
<dbReference type="Pfam" id="PF25976">
    <property type="entry name" value="LpqB_N"/>
    <property type="match status" value="1"/>
</dbReference>
<dbReference type="InterPro" id="IPR018910">
    <property type="entry name" value="LpqB_C"/>
</dbReference>